<protein>
    <recommendedName>
        <fullName evidence="2">HTH psq-type domain-containing protein</fullName>
    </recommendedName>
</protein>
<dbReference type="InterPro" id="IPR007889">
    <property type="entry name" value="HTH_Psq"/>
</dbReference>
<dbReference type="InterPro" id="IPR009057">
    <property type="entry name" value="Homeodomain-like_sf"/>
</dbReference>
<name>A0ABQ9FNX7_TEGGR</name>
<comment type="caution">
    <text evidence="3">The sequence shown here is derived from an EMBL/GenBank/DDBJ whole genome shotgun (WGS) entry which is preliminary data.</text>
</comment>
<reference evidence="3 4" key="1">
    <citation type="submission" date="2022-12" db="EMBL/GenBank/DDBJ databases">
        <title>Chromosome-level genome of Tegillarca granosa.</title>
        <authorList>
            <person name="Kim J."/>
        </authorList>
    </citation>
    <scope>NUCLEOTIDE SEQUENCE [LARGE SCALE GENOMIC DNA]</scope>
    <source>
        <strain evidence="3">Teg-2019</strain>
        <tissue evidence="3">Adductor muscle</tissue>
    </source>
</reference>
<dbReference type="Pfam" id="PF05225">
    <property type="entry name" value="HTH_psq"/>
    <property type="match status" value="1"/>
</dbReference>
<dbReference type="Gene3D" id="1.10.10.60">
    <property type="entry name" value="Homeodomain-like"/>
    <property type="match status" value="1"/>
</dbReference>
<sequence length="813" mass="90365">MHMARIRHTNTHGIKLTRYSKVFDLRLITTLTVQSAIFPYSSIANAYKMRHCSGGLKCINRSGVGKFQTAIRFTKYQSHSKSVDDYIILQQSVSATAKTFQKEMKKDMTVGEYKSNYSRLNVQNATVISWDQSINGVSDNAPVPPTFESKNISQSSSISKLINYPGIIRFRRSYEFDGQFTSGYSRASRVISEVQKAELVANGLYLDSEKISDTMEIRRHISAKRGIYRQSYTHEDLTNAYNAVIEHSLPVQRAANQFGVPITTLKDRVKSRINIDVVKSGPDPIFSLEQEALLANHVDTMAELGYGYSRLEALNLASDYSVCLGIRTQDKPLSLQWLYSFLQRWPSLKIIKPRNLEIARAKSATQSAINNYFKELDKILTSNNLKQRPHAIYNVDEKGLSLSHKPPKILSGSRYKAQVVTSGKSPTVTVIGGANALGNQIPPFFIFPGKRMPDQLLEGASSGADGTISETGWSNTTIFTNYMKSHLFKYLPERDAICRIACPVYTSTLTPSNIQSAFRKVGIFPFNASVISKESITPSLSFTHTPSDVPQGNDDNTFNRPTSSTDINVSSNVTTATGSNKDVSNNAPTATGSSTSATSFLESRGGVILQNLKISKSRNTLSKVVGGKAITDDTIEEHIQAQAQTSRKRSSTDNIPSEKSKRKHPSVNKDLPSENSIKKGKSKSNPSKGKAIKNSKIIVDHLSDSDSDISEDEKCIICNRFYPQDQNDYVKIVNWGQCGKCNGWVHLRFCSTPEQGLQLEATKILKSFNVLGALARQPELTAKTEKHYNLSPYGLIDKRRNDNLHDYQLTGKH</sequence>
<dbReference type="SUPFAM" id="SSF46689">
    <property type="entry name" value="Homeodomain-like"/>
    <property type="match status" value="1"/>
</dbReference>
<keyword evidence="4" id="KW-1185">Reference proteome</keyword>
<feature type="compositionally biased region" description="Polar residues" evidence="1">
    <location>
        <begin position="542"/>
        <end position="588"/>
    </location>
</feature>
<feature type="region of interest" description="Disordered" evidence="1">
    <location>
        <begin position="542"/>
        <end position="597"/>
    </location>
</feature>
<proteinExistence type="predicted"/>
<gene>
    <name evidence="3" type="ORF">KUTeg_003423</name>
</gene>
<accession>A0ABQ9FNX7</accession>
<evidence type="ECO:0000313" key="4">
    <source>
        <dbReference type="Proteomes" id="UP001217089"/>
    </source>
</evidence>
<feature type="domain" description="HTH psq-type" evidence="2">
    <location>
        <begin position="233"/>
        <end position="273"/>
    </location>
</feature>
<dbReference type="Proteomes" id="UP001217089">
    <property type="component" value="Unassembled WGS sequence"/>
</dbReference>
<dbReference type="EMBL" id="JARBDR010000214">
    <property type="protein sequence ID" value="KAJ8318332.1"/>
    <property type="molecule type" value="Genomic_DNA"/>
</dbReference>
<organism evidence="3 4">
    <name type="scientific">Tegillarca granosa</name>
    <name type="common">Malaysian cockle</name>
    <name type="synonym">Anadara granosa</name>
    <dbReference type="NCBI Taxonomy" id="220873"/>
    <lineage>
        <taxon>Eukaryota</taxon>
        <taxon>Metazoa</taxon>
        <taxon>Spiralia</taxon>
        <taxon>Lophotrochozoa</taxon>
        <taxon>Mollusca</taxon>
        <taxon>Bivalvia</taxon>
        <taxon>Autobranchia</taxon>
        <taxon>Pteriomorphia</taxon>
        <taxon>Arcoida</taxon>
        <taxon>Arcoidea</taxon>
        <taxon>Arcidae</taxon>
        <taxon>Tegillarca</taxon>
    </lineage>
</organism>
<feature type="region of interest" description="Disordered" evidence="1">
    <location>
        <begin position="640"/>
        <end position="690"/>
    </location>
</feature>
<evidence type="ECO:0000256" key="1">
    <source>
        <dbReference type="SAM" id="MobiDB-lite"/>
    </source>
</evidence>
<evidence type="ECO:0000313" key="3">
    <source>
        <dbReference type="EMBL" id="KAJ8318332.1"/>
    </source>
</evidence>
<evidence type="ECO:0000259" key="2">
    <source>
        <dbReference type="Pfam" id="PF05225"/>
    </source>
</evidence>